<protein>
    <submittedName>
        <fullName evidence="1">Uncharacterized protein</fullName>
    </submittedName>
</protein>
<sequence>MKKPEKGRKRENWLAGIARRICLEASAGSLDAIVPFFEPSTENQGFFWVAITYCLEHHGLARHVSAEVSDSLEGSRPSLYVAKKSIPKEEIPFKQLDYLLWK</sequence>
<gene>
    <name evidence="1" type="ORF">NTJ_08069</name>
</gene>
<proteinExistence type="predicted"/>
<evidence type="ECO:0000313" key="1">
    <source>
        <dbReference type="EMBL" id="BES95260.1"/>
    </source>
</evidence>
<reference evidence="1 2" key="1">
    <citation type="submission" date="2023-09" db="EMBL/GenBank/DDBJ databases">
        <title>Nesidiocoris tenuis whole genome shotgun sequence.</title>
        <authorList>
            <person name="Shibata T."/>
            <person name="Shimoda M."/>
            <person name="Kobayashi T."/>
            <person name="Uehara T."/>
        </authorList>
    </citation>
    <scope>NUCLEOTIDE SEQUENCE [LARGE SCALE GENOMIC DNA]</scope>
    <source>
        <strain evidence="1 2">Japan</strain>
    </source>
</reference>
<evidence type="ECO:0000313" key="2">
    <source>
        <dbReference type="Proteomes" id="UP001307889"/>
    </source>
</evidence>
<dbReference type="EMBL" id="AP028914">
    <property type="protein sequence ID" value="BES95260.1"/>
    <property type="molecule type" value="Genomic_DNA"/>
</dbReference>
<keyword evidence="2" id="KW-1185">Reference proteome</keyword>
<accession>A0ABN7ASS9</accession>
<dbReference type="Proteomes" id="UP001307889">
    <property type="component" value="Chromosome 6"/>
</dbReference>
<name>A0ABN7ASS9_9HEMI</name>
<organism evidence="1 2">
    <name type="scientific">Nesidiocoris tenuis</name>
    <dbReference type="NCBI Taxonomy" id="355587"/>
    <lineage>
        <taxon>Eukaryota</taxon>
        <taxon>Metazoa</taxon>
        <taxon>Ecdysozoa</taxon>
        <taxon>Arthropoda</taxon>
        <taxon>Hexapoda</taxon>
        <taxon>Insecta</taxon>
        <taxon>Pterygota</taxon>
        <taxon>Neoptera</taxon>
        <taxon>Paraneoptera</taxon>
        <taxon>Hemiptera</taxon>
        <taxon>Heteroptera</taxon>
        <taxon>Panheteroptera</taxon>
        <taxon>Cimicomorpha</taxon>
        <taxon>Miridae</taxon>
        <taxon>Dicyphina</taxon>
        <taxon>Nesidiocoris</taxon>
    </lineage>
</organism>